<evidence type="ECO:0000256" key="1">
    <source>
        <dbReference type="ARBA" id="ARBA00009861"/>
    </source>
</evidence>
<reference evidence="2" key="1">
    <citation type="submission" date="2022-03" db="EMBL/GenBank/DDBJ databases">
        <title>A functionally conserved STORR gene fusion in Papaver species that diverged 16.8 million years ago.</title>
        <authorList>
            <person name="Catania T."/>
        </authorList>
    </citation>
    <scope>NUCLEOTIDE SEQUENCE</scope>
    <source>
        <strain evidence="2">S-191538</strain>
    </source>
</reference>
<protein>
    <submittedName>
        <fullName evidence="2">Uncharacterized protein</fullName>
    </submittedName>
</protein>
<dbReference type="AlphaFoldDB" id="A0AA41VRC4"/>
<dbReference type="GO" id="GO:0016747">
    <property type="term" value="F:acyltransferase activity, transferring groups other than amino-acyl groups"/>
    <property type="evidence" value="ECO:0007669"/>
    <property type="project" value="TreeGrafter"/>
</dbReference>
<comment type="caution">
    <text evidence="2">The sequence shown here is derived from an EMBL/GenBank/DDBJ whole genome shotgun (WGS) entry which is preliminary data.</text>
</comment>
<dbReference type="EMBL" id="JAJJMA010277021">
    <property type="protein sequence ID" value="MCL7046071.1"/>
    <property type="molecule type" value="Genomic_DNA"/>
</dbReference>
<organism evidence="2 3">
    <name type="scientific">Papaver nudicaule</name>
    <name type="common">Iceland poppy</name>
    <dbReference type="NCBI Taxonomy" id="74823"/>
    <lineage>
        <taxon>Eukaryota</taxon>
        <taxon>Viridiplantae</taxon>
        <taxon>Streptophyta</taxon>
        <taxon>Embryophyta</taxon>
        <taxon>Tracheophyta</taxon>
        <taxon>Spermatophyta</taxon>
        <taxon>Magnoliopsida</taxon>
        <taxon>Ranunculales</taxon>
        <taxon>Papaveraceae</taxon>
        <taxon>Papaveroideae</taxon>
        <taxon>Papaver</taxon>
    </lineage>
</organism>
<dbReference type="SUPFAM" id="SSF52777">
    <property type="entry name" value="CoA-dependent acyltransferases"/>
    <property type="match status" value="1"/>
</dbReference>
<comment type="similarity">
    <text evidence="1">Belongs to the plant acyltransferase family.</text>
</comment>
<dbReference type="InterPro" id="IPR050317">
    <property type="entry name" value="Plant_Fungal_Acyltransferase"/>
</dbReference>
<proteinExistence type="inferred from homology"/>
<dbReference type="PANTHER" id="PTHR31642">
    <property type="entry name" value="TRICHOTHECENE 3-O-ACETYLTRANSFERASE"/>
    <property type="match status" value="1"/>
</dbReference>
<dbReference type="Proteomes" id="UP001177140">
    <property type="component" value="Unassembled WGS sequence"/>
</dbReference>
<gene>
    <name evidence="2" type="ORF">MKW94_006181</name>
</gene>
<evidence type="ECO:0000313" key="3">
    <source>
        <dbReference type="Proteomes" id="UP001177140"/>
    </source>
</evidence>
<dbReference type="InterPro" id="IPR023213">
    <property type="entry name" value="CAT-like_dom_sf"/>
</dbReference>
<accession>A0AA41VRC4</accession>
<dbReference type="Pfam" id="PF02458">
    <property type="entry name" value="Transferase"/>
    <property type="match status" value="1"/>
</dbReference>
<keyword evidence="3" id="KW-1185">Reference proteome</keyword>
<sequence>MSISNTILKPYSSSSSLSSVDEQPFNISHGVIPLTVFDKATHDCHISVFFAFRPPMPSNEVLKDGLSKVLVYYPHLAGRFITDDQGRTCIDLNNAGVRVIETDILSTIAEQLPFDASKDNSHLIPRPGKGADELLLHIQLNRYACGGLVLGFSYHHRVADGEAMCLFFLSWSRIVRGLNIQLLPYHDRLAVSQPRNPPKVEFDHGSIEFKKTSINLDTPPVSSSVPQVESVLINYSSEFINKLRGMICNPHQRYSTFTCLLSHVWKKLTQVRGLDPEESSQVRIAVSGRARISEPAVPMVYFGNLVLWAYPSLTVKELLNESHAYIAKAIHDEVSSVDNRYFKSFIDFGAEIYQHGGGGGGSSCNEDELQTTTAGAGGTLCPDLEVDSWLRFQEIDFDFGGGLPCALVPPNNLFEGILIFIPDGNGGVNVKLNLFAEQVPLFKQISHSITGNLS</sequence>
<evidence type="ECO:0000313" key="2">
    <source>
        <dbReference type="EMBL" id="MCL7046071.1"/>
    </source>
</evidence>
<dbReference type="Gene3D" id="3.30.559.10">
    <property type="entry name" value="Chloramphenicol acetyltransferase-like domain"/>
    <property type="match status" value="2"/>
</dbReference>
<dbReference type="PANTHER" id="PTHR31642:SF278">
    <property type="entry name" value="TRYPTAMINE HYDROXYCINNAMOYLTRANSFERASE 1"/>
    <property type="match status" value="1"/>
</dbReference>
<name>A0AA41VRC4_PAPNU</name>